<dbReference type="Proteomes" id="UP000228740">
    <property type="component" value="Unassembled WGS sequence"/>
</dbReference>
<feature type="transmembrane region" description="Helical" evidence="1">
    <location>
        <begin position="6"/>
        <end position="26"/>
    </location>
</feature>
<feature type="transmembrane region" description="Helical" evidence="1">
    <location>
        <begin position="98"/>
        <end position="118"/>
    </location>
</feature>
<comment type="caution">
    <text evidence="2">The sequence shown here is derived from an EMBL/GenBank/DDBJ whole genome shotgun (WGS) entry which is preliminary data.</text>
</comment>
<keyword evidence="1" id="KW-1133">Transmembrane helix</keyword>
<name>A0A2M9C8T2_9FLAO</name>
<keyword evidence="1" id="KW-0472">Membrane</keyword>
<dbReference type="AlphaFoldDB" id="A0A2M9C8T2"/>
<evidence type="ECO:0000313" key="3">
    <source>
        <dbReference type="Proteomes" id="UP000228740"/>
    </source>
</evidence>
<reference evidence="2 3" key="1">
    <citation type="submission" date="2017-11" db="EMBL/GenBank/DDBJ databases">
        <title>Genomic Encyclopedia of Archaeal and Bacterial Type Strains, Phase II (KMG-II): From Individual Species to Whole Genera.</title>
        <authorList>
            <person name="Goeker M."/>
        </authorList>
    </citation>
    <scope>NUCLEOTIDE SEQUENCE [LARGE SCALE GENOMIC DNA]</scope>
    <source>
        <strain evidence="2 3">DSM 27617</strain>
    </source>
</reference>
<proteinExistence type="predicted"/>
<protein>
    <submittedName>
        <fullName evidence="2">Uncharacterized protein</fullName>
    </submittedName>
</protein>
<evidence type="ECO:0000256" key="1">
    <source>
        <dbReference type="SAM" id="Phobius"/>
    </source>
</evidence>
<evidence type="ECO:0000313" key="2">
    <source>
        <dbReference type="EMBL" id="PJJ67235.1"/>
    </source>
</evidence>
<accession>A0A2M9C8T2</accession>
<feature type="transmembrane region" description="Helical" evidence="1">
    <location>
        <begin position="38"/>
        <end position="56"/>
    </location>
</feature>
<dbReference type="EMBL" id="PGFD01000001">
    <property type="protein sequence ID" value="PJJ67235.1"/>
    <property type="molecule type" value="Genomic_DNA"/>
</dbReference>
<organism evidence="2 3">
    <name type="scientific">Chryseobacterium geocarposphaerae</name>
    <dbReference type="NCBI Taxonomy" id="1416776"/>
    <lineage>
        <taxon>Bacteria</taxon>
        <taxon>Pseudomonadati</taxon>
        <taxon>Bacteroidota</taxon>
        <taxon>Flavobacteriia</taxon>
        <taxon>Flavobacteriales</taxon>
        <taxon>Weeksellaceae</taxon>
        <taxon>Chryseobacterium group</taxon>
        <taxon>Chryseobacterium</taxon>
    </lineage>
</organism>
<keyword evidence="3" id="KW-1185">Reference proteome</keyword>
<gene>
    <name evidence="2" type="ORF">CLV73_1237</name>
</gene>
<keyword evidence="1" id="KW-0812">Transmembrane</keyword>
<sequence>MNFHNQFTTAYFLIVLCVLTIANFVVIRQRKLSWKLLLDWKIILFTLIITFLGLLYTEISVSKDWKIETYGFPKYFYLKKSSIGKDNFLSFGIVRFHFINFVQNFILFYLLVNLIWIIKTKKRNKIY</sequence>